<reference evidence="4" key="1">
    <citation type="journal article" date="2019" name="Int. J. Syst. Evol. Microbiol.">
        <title>The Global Catalogue of Microorganisms (GCM) 10K type strain sequencing project: providing services to taxonomists for standard genome sequencing and annotation.</title>
        <authorList>
            <consortium name="The Broad Institute Genomics Platform"/>
            <consortium name="The Broad Institute Genome Sequencing Center for Infectious Disease"/>
            <person name="Wu L."/>
            <person name="Ma J."/>
        </authorList>
    </citation>
    <scope>NUCLEOTIDE SEQUENCE [LARGE SCALE GENOMIC DNA]</scope>
    <source>
        <strain evidence="4">CGMCC 1.13574</strain>
    </source>
</reference>
<name>A0ABW4ZXE8_9BACL</name>
<dbReference type="Proteomes" id="UP001597343">
    <property type="component" value="Unassembled WGS sequence"/>
</dbReference>
<keyword evidence="4" id="KW-1185">Reference proteome</keyword>
<dbReference type="RefSeq" id="WP_386046874.1">
    <property type="nucleotide sequence ID" value="NZ_JBHUIO010000006.1"/>
</dbReference>
<feature type="region of interest" description="Disordered" evidence="2">
    <location>
        <begin position="51"/>
        <end position="82"/>
    </location>
</feature>
<gene>
    <name evidence="3" type="ORF">ACFSOY_11725</name>
</gene>
<organism evidence="3 4">
    <name type="scientific">Tumebacillus lipolyticus</name>
    <dbReference type="NCBI Taxonomy" id="1280370"/>
    <lineage>
        <taxon>Bacteria</taxon>
        <taxon>Bacillati</taxon>
        <taxon>Bacillota</taxon>
        <taxon>Bacilli</taxon>
        <taxon>Bacillales</taxon>
        <taxon>Alicyclobacillaceae</taxon>
        <taxon>Tumebacillus</taxon>
    </lineage>
</organism>
<dbReference type="SUPFAM" id="SSF63817">
    <property type="entry name" value="Sortase"/>
    <property type="match status" value="1"/>
</dbReference>
<dbReference type="NCBIfam" id="TIGR01076">
    <property type="entry name" value="sortase_fam"/>
    <property type="match status" value="1"/>
</dbReference>
<keyword evidence="1" id="KW-0378">Hydrolase</keyword>
<dbReference type="EMBL" id="JBHUIO010000006">
    <property type="protein sequence ID" value="MFD2170672.1"/>
    <property type="molecule type" value="Genomic_DNA"/>
</dbReference>
<dbReference type="InterPro" id="IPR005754">
    <property type="entry name" value="Sortase"/>
</dbReference>
<evidence type="ECO:0000256" key="2">
    <source>
        <dbReference type="SAM" id="MobiDB-lite"/>
    </source>
</evidence>
<sequence>MKNGRLLMLLGAICMLAGLIWLAQIPYFFYRSDAVGQELLARAKASAVDRAEGTTAGGSNAAPARSDADDEQGPPAAISPPLGWLTIPSLQLEAPILSGTDEEQIAVAVGHFQGSAALGTESTALLAAHNATYFRHIDRLKRGDEIQITTSAGVFTYQVTGASVAHAADGVVKMGGEGLVLMTCYPLDALRQTEYRYLVYATAKKPRA</sequence>
<dbReference type="InterPro" id="IPR023365">
    <property type="entry name" value="Sortase_dom-sf"/>
</dbReference>
<comment type="caution">
    <text evidence="3">The sequence shown here is derived from an EMBL/GenBank/DDBJ whole genome shotgun (WGS) entry which is preliminary data.</text>
</comment>
<evidence type="ECO:0000313" key="4">
    <source>
        <dbReference type="Proteomes" id="UP001597343"/>
    </source>
</evidence>
<dbReference type="Pfam" id="PF04203">
    <property type="entry name" value="Sortase"/>
    <property type="match status" value="1"/>
</dbReference>
<accession>A0ABW4ZXE8</accession>
<evidence type="ECO:0000256" key="1">
    <source>
        <dbReference type="ARBA" id="ARBA00022801"/>
    </source>
</evidence>
<evidence type="ECO:0000313" key="3">
    <source>
        <dbReference type="EMBL" id="MFD2170672.1"/>
    </source>
</evidence>
<protein>
    <submittedName>
        <fullName evidence="3">Class D sortase</fullName>
    </submittedName>
</protein>
<dbReference type="Gene3D" id="2.40.260.10">
    <property type="entry name" value="Sortase"/>
    <property type="match status" value="1"/>
</dbReference>
<proteinExistence type="predicted"/>
<dbReference type="CDD" id="cd05828">
    <property type="entry name" value="Sortase_D_1"/>
    <property type="match status" value="1"/>
</dbReference>
<dbReference type="InterPro" id="IPR041999">
    <property type="entry name" value="Sortase_D_1"/>
</dbReference>